<dbReference type="InterPro" id="IPR013520">
    <property type="entry name" value="Ribonucl_H"/>
</dbReference>
<dbReference type="InterPro" id="IPR006054">
    <property type="entry name" value="DnaQ"/>
</dbReference>
<evidence type="ECO:0000256" key="4">
    <source>
        <dbReference type="SAM" id="Phobius"/>
    </source>
</evidence>
<organism evidence="7 8">
    <name type="scientific">[Roseibacterium] beibuensis</name>
    <dbReference type="NCBI Taxonomy" id="1193142"/>
    <lineage>
        <taxon>Bacteria</taxon>
        <taxon>Pseudomonadati</taxon>
        <taxon>Pseudomonadota</taxon>
        <taxon>Alphaproteobacteria</taxon>
        <taxon>Rhodobacterales</taxon>
        <taxon>Roseobacteraceae</taxon>
        <taxon>Roseicyclus</taxon>
    </lineage>
</organism>
<evidence type="ECO:0000313" key="7">
    <source>
        <dbReference type="EMBL" id="GAA5077581.1"/>
    </source>
</evidence>
<dbReference type="InterPro" id="IPR000014">
    <property type="entry name" value="PAS"/>
</dbReference>
<dbReference type="Gene3D" id="3.30.450.20">
    <property type="entry name" value="PAS domain"/>
    <property type="match status" value="1"/>
</dbReference>
<comment type="catalytic activity">
    <reaction evidence="3">
        <text>DNA(n) + a 2'-deoxyribonucleoside 5'-triphosphate = DNA(n+1) + diphosphate</text>
        <dbReference type="Rhea" id="RHEA:22508"/>
        <dbReference type="Rhea" id="RHEA-COMP:17339"/>
        <dbReference type="Rhea" id="RHEA-COMP:17340"/>
        <dbReference type="ChEBI" id="CHEBI:33019"/>
        <dbReference type="ChEBI" id="CHEBI:61560"/>
        <dbReference type="ChEBI" id="CHEBI:173112"/>
        <dbReference type="EC" id="2.7.7.7"/>
    </reaction>
</comment>
<dbReference type="PANTHER" id="PTHR30231">
    <property type="entry name" value="DNA POLYMERASE III SUBUNIT EPSILON"/>
    <property type="match status" value="1"/>
</dbReference>
<gene>
    <name evidence="7" type="ORF">GCM10023209_27940</name>
</gene>
<feature type="domain" description="Exonuclease" evidence="6">
    <location>
        <begin position="471"/>
        <end position="640"/>
    </location>
</feature>
<dbReference type="NCBIfam" id="TIGR00573">
    <property type="entry name" value="dnaq"/>
    <property type="match status" value="1"/>
</dbReference>
<proteinExistence type="predicted"/>
<keyword evidence="4" id="KW-0812">Transmembrane</keyword>
<dbReference type="SMART" id="SM00091">
    <property type="entry name" value="PAS"/>
    <property type="match status" value="1"/>
</dbReference>
<dbReference type="SUPFAM" id="SSF53098">
    <property type="entry name" value="Ribonuclease H-like"/>
    <property type="match status" value="1"/>
</dbReference>
<protein>
    <recommendedName>
        <fullName evidence="1">DNA-directed DNA polymerase</fullName>
        <ecNumber evidence="1">2.7.7.7</ecNumber>
    </recommendedName>
</protein>
<dbReference type="Pfam" id="PF13426">
    <property type="entry name" value="PAS_9"/>
    <property type="match status" value="1"/>
</dbReference>
<keyword evidence="8" id="KW-1185">Reference proteome</keyword>
<dbReference type="Pfam" id="PF00929">
    <property type="entry name" value="RNase_T"/>
    <property type="match status" value="1"/>
</dbReference>
<evidence type="ECO:0000259" key="5">
    <source>
        <dbReference type="SMART" id="SM00091"/>
    </source>
</evidence>
<sequence>MLTRLSLRLRIFLLFALLALASSALAIAGLALGYSRLGEAHALSAFVIAGVIAVFAIFALTTWVWVLFDENVAKPVERLAAEMRARAHADVDGEIDHGKAKFLGDLGSAAAAVASNLTETRNAMALAVGRETARLTTEKTRLETLLAEMPDGVMFCTPDHRIALYNGHCREILGESEAVGLGRPIRALLRMGPIEQAYARLVEGEAEEGTDLLVTTRTGARLLEARMRLLWLEGQETETPGYVLTLRDLTEGLRVHAERAHLFEELLREVEAAAASMPAQEADRLAVLVAETRARKAPTDTEWWPMEALAARDLGAALTERLRRKGVSLESDLGETGLRCDGFAITRLLERLALDWGVPQADLRIVAEASDHVVLSLEARGDVPEEEAVSGWLETPLSPGLTGFAGRDVLTCHGTGITAEPAGPGRAALRLRLPLAEARPAGPTRSVLYDFELLNAALPEDLAAAGLRDLAYVIFDTETTGLNPQVDEICQIAAVRVVNGRIVEGERFDMLVNPGQAIPAASTAVHQITNEMVADAVDVPEALRRFHAFADGAVLVAHNAPFDMSFLRRREREIGKRFDQPILDTVLCSAILYGQSAEHTLDALCDRLGIAIPEADRHTAIGDAIGTGEAFRKMIPMLEAADLPNLGALITAFDRHKRLIEHLN</sequence>
<dbReference type="InterPro" id="IPR036397">
    <property type="entry name" value="RNaseH_sf"/>
</dbReference>
<name>A0ABP9LGF3_9RHOB</name>
<comment type="function">
    <text evidence="2">DNA polymerase III is a complex, multichain enzyme responsible for most of the replicative synthesis in bacteria. The epsilon subunit contain the editing function and is a proofreading 3'-5' exonuclease.</text>
</comment>
<dbReference type="Gene3D" id="3.30.420.10">
    <property type="entry name" value="Ribonuclease H-like superfamily/Ribonuclease H"/>
    <property type="match status" value="1"/>
</dbReference>
<dbReference type="InterPro" id="IPR035965">
    <property type="entry name" value="PAS-like_dom_sf"/>
</dbReference>
<dbReference type="InterPro" id="IPR012337">
    <property type="entry name" value="RNaseH-like_sf"/>
</dbReference>
<dbReference type="EMBL" id="BAABHW010000004">
    <property type="protein sequence ID" value="GAA5077581.1"/>
    <property type="molecule type" value="Genomic_DNA"/>
</dbReference>
<comment type="caution">
    <text evidence="7">The sequence shown here is derived from an EMBL/GenBank/DDBJ whole genome shotgun (WGS) entry which is preliminary data.</text>
</comment>
<reference evidence="8" key="1">
    <citation type="journal article" date="2019" name="Int. J. Syst. Evol. Microbiol.">
        <title>The Global Catalogue of Microorganisms (GCM) 10K type strain sequencing project: providing services to taxonomists for standard genome sequencing and annotation.</title>
        <authorList>
            <consortium name="The Broad Institute Genomics Platform"/>
            <consortium name="The Broad Institute Genome Sequencing Center for Infectious Disease"/>
            <person name="Wu L."/>
            <person name="Ma J."/>
        </authorList>
    </citation>
    <scope>NUCLEOTIDE SEQUENCE [LARGE SCALE GENOMIC DNA]</scope>
    <source>
        <strain evidence="8">JCM 18015</strain>
    </source>
</reference>
<dbReference type="EC" id="2.7.7.7" evidence="1"/>
<keyword evidence="4" id="KW-0472">Membrane</keyword>
<dbReference type="Proteomes" id="UP001499910">
    <property type="component" value="Unassembled WGS sequence"/>
</dbReference>
<dbReference type="PANTHER" id="PTHR30231:SF41">
    <property type="entry name" value="DNA POLYMERASE III SUBUNIT EPSILON"/>
    <property type="match status" value="1"/>
</dbReference>
<dbReference type="SUPFAM" id="SSF55785">
    <property type="entry name" value="PYP-like sensor domain (PAS domain)"/>
    <property type="match status" value="1"/>
</dbReference>
<feature type="domain" description="PAS" evidence="5">
    <location>
        <begin position="140"/>
        <end position="206"/>
    </location>
</feature>
<keyword evidence="7" id="KW-0378">Hydrolase</keyword>
<keyword evidence="7" id="KW-0269">Exonuclease</keyword>
<dbReference type="SMART" id="SM00479">
    <property type="entry name" value="EXOIII"/>
    <property type="match status" value="1"/>
</dbReference>
<keyword evidence="4" id="KW-1133">Transmembrane helix</keyword>
<evidence type="ECO:0000256" key="2">
    <source>
        <dbReference type="ARBA" id="ARBA00025483"/>
    </source>
</evidence>
<feature type="transmembrane region" description="Helical" evidence="4">
    <location>
        <begin position="42"/>
        <end position="68"/>
    </location>
</feature>
<evidence type="ECO:0000256" key="3">
    <source>
        <dbReference type="ARBA" id="ARBA00049244"/>
    </source>
</evidence>
<dbReference type="CDD" id="cd06127">
    <property type="entry name" value="DEDDh"/>
    <property type="match status" value="1"/>
</dbReference>
<evidence type="ECO:0000256" key="1">
    <source>
        <dbReference type="ARBA" id="ARBA00012417"/>
    </source>
</evidence>
<accession>A0ABP9LGF3</accession>
<keyword evidence="7" id="KW-0540">Nuclease</keyword>
<evidence type="ECO:0000313" key="8">
    <source>
        <dbReference type="Proteomes" id="UP001499910"/>
    </source>
</evidence>
<evidence type="ECO:0000259" key="6">
    <source>
        <dbReference type="SMART" id="SM00479"/>
    </source>
</evidence>
<dbReference type="CDD" id="cd00130">
    <property type="entry name" value="PAS"/>
    <property type="match status" value="1"/>
</dbReference>
<dbReference type="RefSeq" id="WP_259549603.1">
    <property type="nucleotide sequence ID" value="NZ_BAABHW010000004.1"/>
</dbReference>
<dbReference type="GO" id="GO:0004527">
    <property type="term" value="F:exonuclease activity"/>
    <property type="evidence" value="ECO:0007669"/>
    <property type="project" value="UniProtKB-KW"/>
</dbReference>